<protein>
    <submittedName>
        <fullName evidence="8">Response regulator</fullName>
    </submittedName>
</protein>
<keyword evidence="9" id="KW-1185">Reference proteome</keyword>
<reference evidence="9" key="1">
    <citation type="journal article" date="2019" name="Int. J. Syst. Evol. Microbiol.">
        <title>The Global Catalogue of Microorganisms (GCM) 10K type strain sequencing project: providing services to taxonomists for standard genome sequencing and annotation.</title>
        <authorList>
            <consortium name="The Broad Institute Genomics Platform"/>
            <consortium name="The Broad Institute Genome Sequencing Center for Infectious Disease"/>
            <person name="Wu L."/>
            <person name="Ma J."/>
        </authorList>
    </citation>
    <scope>NUCLEOTIDE SEQUENCE [LARGE SCALE GENOMIC DNA]</scope>
    <source>
        <strain evidence="9">CGMCC 1.15399</strain>
    </source>
</reference>
<evidence type="ECO:0000256" key="4">
    <source>
        <dbReference type="ARBA" id="ARBA00023163"/>
    </source>
</evidence>
<evidence type="ECO:0000256" key="3">
    <source>
        <dbReference type="ARBA" id="ARBA00023125"/>
    </source>
</evidence>
<evidence type="ECO:0000313" key="9">
    <source>
        <dbReference type="Proteomes" id="UP001597097"/>
    </source>
</evidence>
<proteinExistence type="predicted"/>
<dbReference type="CDD" id="cd17535">
    <property type="entry name" value="REC_NarL-like"/>
    <property type="match status" value="1"/>
</dbReference>
<dbReference type="CDD" id="cd06170">
    <property type="entry name" value="LuxR_C_like"/>
    <property type="match status" value="1"/>
</dbReference>
<name>A0ABW4G2N5_9ACTN</name>
<dbReference type="InterPro" id="IPR000792">
    <property type="entry name" value="Tscrpt_reg_LuxR_C"/>
</dbReference>
<dbReference type="Pfam" id="PF00196">
    <property type="entry name" value="GerE"/>
    <property type="match status" value="1"/>
</dbReference>
<evidence type="ECO:0000256" key="2">
    <source>
        <dbReference type="ARBA" id="ARBA00023015"/>
    </source>
</evidence>
<evidence type="ECO:0000259" key="7">
    <source>
        <dbReference type="PROSITE" id="PS50110"/>
    </source>
</evidence>
<evidence type="ECO:0000313" key="8">
    <source>
        <dbReference type="EMBL" id="MFD1536874.1"/>
    </source>
</evidence>
<evidence type="ECO:0000256" key="1">
    <source>
        <dbReference type="ARBA" id="ARBA00022553"/>
    </source>
</evidence>
<dbReference type="InterPro" id="IPR058245">
    <property type="entry name" value="NreC/VraR/RcsB-like_REC"/>
</dbReference>
<keyword evidence="3" id="KW-0238">DNA-binding</keyword>
<dbReference type="InterPro" id="IPR001789">
    <property type="entry name" value="Sig_transdc_resp-reg_receiver"/>
</dbReference>
<keyword evidence="2" id="KW-0805">Transcription regulation</keyword>
<evidence type="ECO:0000259" key="6">
    <source>
        <dbReference type="PROSITE" id="PS50043"/>
    </source>
</evidence>
<dbReference type="PANTHER" id="PTHR43214">
    <property type="entry name" value="TWO-COMPONENT RESPONSE REGULATOR"/>
    <property type="match status" value="1"/>
</dbReference>
<dbReference type="PROSITE" id="PS50043">
    <property type="entry name" value="HTH_LUXR_2"/>
    <property type="match status" value="1"/>
</dbReference>
<accession>A0ABW4G2N5</accession>
<organism evidence="8 9">
    <name type="scientific">Nonomuraea guangzhouensis</name>
    <dbReference type="NCBI Taxonomy" id="1291555"/>
    <lineage>
        <taxon>Bacteria</taxon>
        <taxon>Bacillati</taxon>
        <taxon>Actinomycetota</taxon>
        <taxon>Actinomycetes</taxon>
        <taxon>Streptosporangiales</taxon>
        <taxon>Streptosporangiaceae</taxon>
        <taxon>Nonomuraea</taxon>
    </lineage>
</organism>
<dbReference type="Pfam" id="PF00072">
    <property type="entry name" value="Response_reg"/>
    <property type="match status" value="1"/>
</dbReference>
<feature type="domain" description="Response regulatory" evidence="7">
    <location>
        <begin position="3"/>
        <end position="121"/>
    </location>
</feature>
<sequence length="217" mass="23502">MIRIVIAEDEPLLRSGLRALAEHDRDIAVVAQAGDGQSAVDSVRAHRPDIVLMDIRMPVLDGITATRRILDDPNLDSVRIIVLTTFDEDENVLDAIRSGASGYLLKDIKPQDLRDAIRLVAGGQSLLAPSITEKVMRAAASAHPRTRPELVEGLSGREREVLAAIGRGLNNQEIAAELFISPETARTYVSRLLTKLPARDRTQLAIIAYQSGLAGSG</sequence>
<dbReference type="Proteomes" id="UP001597097">
    <property type="component" value="Unassembled WGS sequence"/>
</dbReference>
<comment type="caution">
    <text evidence="8">The sequence shown here is derived from an EMBL/GenBank/DDBJ whole genome shotgun (WGS) entry which is preliminary data.</text>
</comment>
<dbReference type="SMART" id="SM00448">
    <property type="entry name" value="REC"/>
    <property type="match status" value="1"/>
</dbReference>
<dbReference type="PROSITE" id="PS50110">
    <property type="entry name" value="RESPONSE_REGULATORY"/>
    <property type="match status" value="1"/>
</dbReference>
<dbReference type="InterPro" id="IPR039420">
    <property type="entry name" value="WalR-like"/>
</dbReference>
<feature type="modified residue" description="4-aspartylphosphate" evidence="5">
    <location>
        <position position="54"/>
    </location>
</feature>
<keyword evidence="4" id="KW-0804">Transcription</keyword>
<gene>
    <name evidence="8" type="ORF">ACFSJ0_07510</name>
</gene>
<dbReference type="RefSeq" id="WP_219527825.1">
    <property type="nucleotide sequence ID" value="NZ_JAHKRM010000003.1"/>
</dbReference>
<keyword evidence="1 5" id="KW-0597">Phosphoprotein</keyword>
<dbReference type="EMBL" id="JBHUCM010000007">
    <property type="protein sequence ID" value="MFD1536874.1"/>
    <property type="molecule type" value="Genomic_DNA"/>
</dbReference>
<feature type="domain" description="HTH luxR-type" evidence="6">
    <location>
        <begin position="147"/>
        <end position="212"/>
    </location>
</feature>
<dbReference type="SMART" id="SM00421">
    <property type="entry name" value="HTH_LUXR"/>
    <property type="match status" value="1"/>
</dbReference>
<evidence type="ECO:0000256" key="5">
    <source>
        <dbReference type="PROSITE-ProRule" id="PRU00169"/>
    </source>
</evidence>
<dbReference type="PANTHER" id="PTHR43214:SF24">
    <property type="entry name" value="TRANSCRIPTIONAL REGULATORY PROTEIN NARL-RELATED"/>
    <property type="match status" value="1"/>
</dbReference>